<gene>
    <name evidence="3" type="ORF">A11A3_16842</name>
</gene>
<evidence type="ECO:0000313" key="3">
    <source>
        <dbReference type="EMBL" id="EKF72812.1"/>
    </source>
</evidence>
<evidence type="ECO:0000313" key="4">
    <source>
        <dbReference type="Proteomes" id="UP000010164"/>
    </source>
</evidence>
<dbReference type="RefSeq" id="WP_008930533.1">
    <property type="nucleotide sequence ID" value="NZ_AMRJ01000052.1"/>
</dbReference>
<name>L0W9P5_9GAMM</name>
<keyword evidence="1" id="KW-0732">Signal</keyword>
<dbReference type="PATRIC" id="fig|1177179.3.peg.3309"/>
<feature type="chain" id="PRO_5003947783" description="DUF6160 domain-containing protein" evidence="1">
    <location>
        <begin position="22"/>
        <end position="301"/>
    </location>
</feature>
<comment type="caution">
    <text evidence="3">The sequence shown here is derived from an EMBL/GenBank/DDBJ whole genome shotgun (WGS) entry which is preliminary data.</text>
</comment>
<evidence type="ECO:0000259" key="2">
    <source>
        <dbReference type="Pfam" id="PF19657"/>
    </source>
</evidence>
<feature type="signal peptide" evidence="1">
    <location>
        <begin position="1"/>
        <end position="21"/>
    </location>
</feature>
<reference evidence="3 4" key="1">
    <citation type="journal article" date="2012" name="J. Bacteriol.">
        <title>Genome Sequence of the Alkane-Degrading Bacterium Alcanivorax hongdengensis Type Strain A-11-3.</title>
        <authorList>
            <person name="Lai Q."/>
            <person name="Shao Z."/>
        </authorList>
    </citation>
    <scope>NUCLEOTIDE SEQUENCE [LARGE SCALE GENOMIC DNA]</scope>
    <source>
        <strain evidence="3 4">A-11-3</strain>
    </source>
</reference>
<dbReference type="Pfam" id="PF19657">
    <property type="entry name" value="DUF6160"/>
    <property type="match status" value="1"/>
</dbReference>
<dbReference type="OrthoDB" id="6078536at2"/>
<organism evidence="3 4">
    <name type="scientific">Alcanivorax hongdengensis A-11-3</name>
    <dbReference type="NCBI Taxonomy" id="1177179"/>
    <lineage>
        <taxon>Bacteria</taxon>
        <taxon>Pseudomonadati</taxon>
        <taxon>Pseudomonadota</taxon>
        <taxon>Gammaproteobacteria</taxon>
        <taxon>Oceanospirillales</taxon>
        <taxon>Alcanivoracaceae</taxon>
        <taxon>Alcanivorax</taxon>
    </lineage>
</organism>
<feature type="domain" description="DUF6160" evidence="2">
    <location>
        <begin position="2"/>
        <end position="90"/>
    </location>
</feature>
<proteinExistence type="predicted"/>
<dbReference type="InterPro" id="IPR046158">
    <property type="entry name" value="DUF6160"/>
</dbReference>
<dbReference type="EMBL" id="AMRJ01000052">
    <property type="protein sequence ID" value="EKF72812.1"/>
    <property type="molecule type" value="Genomic_DNA"/>
</dbReference>
<dbReference type="AlphaFoldDB" id="L0W9P5"/>
<sequence>MTFKKLALAAAIAAAPVASMAMQPMQDEALSGVTGRDGISIGINTSGLSMDAYIHDKDGLGTGPFDSGAIVITGMNIDTGGNDIQIDIDADGNAAGTDAGALLNVKVTLPNTIAIDTGSISVADSDRGYTTPGDATTTATGDWGISGQTDTILKNTHIELGTTTLNIQLGHEEQGSMIALNTTITNGVTLTDGGILDASNSYAGTGGGDIGILFDSMSVTNSGASTDLTVDADVDVEANGLVVTLNQLGDASNGIDVQIVNQRLGYYDSANAADTDNVASMGDVEVVGLDLSGTKLTISGH</sequence>
<keyword evidence="4" id="KW-1185">Reference proteome</keyword>
<dbReference type="Proteomes" id="UP000010164">
    <property type="component" value="Unassembled WGS sequence"/>
</dbReference>
<evidence type="ECO:0000256" key="1">
    <source>
        <dbReference type="SAM" id="SignalP"/>
    </source>
</evidence>
<protein>
    <recommendedName>
        <fullName evidence="2">DUF6160 domain-containing protein</fullName>
    </recommendedName>
</protein>
<accession>L0W9P5</accession>